<protein>
    <submittedName>
        <fullName evidence="1">Uncharacterized protein</fullName>
    </submittedName>
</protein>
<dbReference type="EMBL" id="WTPW01001223">
    <property type="protein sequence ID" value="KAF0448998.1"/>
    <property type="molecule type" value="Genomic_DNA"/>
</dbReference>
<evidence type="ECO:0000313" key="1">
    <source>
        <dbReference type="EMBL" id="KAF0448998.1"/>
    </source>
</evidence>
<accession>A0A8H4A8D3</accession>
<dbReference type="OrthoDB" id="2414218at2759"/>
<organism evidence="1 2">
    <name type="scientific">Gigaspora margarita</name>
    <dbReference type="NCBI Taxonomy" id="4874"/>
    <lineage>
        <taxon>Eukaryota</taxon>
        <taxon>Fungi</taxon>
        <taxon>Fungi incertae sedis</taxon>
        <taxon>Mucoromycota</taxon>
        <taxon>Glomeromycotina</taxon>
        <taxon>Glomeromycetes</taxon>
        <taxon>Diversisporales</taxon>
        <taxon>Gigasporaceae</taxon>
        <taxon>Gigaspora</taxon>
    </lineage>
</organism>
<evidence type="ECO:0000313" key="2">
    <source>
        <dbReference type="Proteomes" id="UP000439903"/>
    </source>
</evidence>
<gene>
    <name evidence="1" type="ORF">F8M41_002619</name>
</gene>
<reference evidence="1 2" key="1">
    <citation type="journal article" date="2019" name="Environ. Microbiol.">
        <title>At the nexus of three kingdoms: the genome of the mycorrhizal fungus Gigaspora margarita provides insights into plant, endobacterial and fungal interactions.</title>
        <authorList>
            <person name="Venice F."/>
            <person name="Ghignone S."/>
            <person name="Salvioli di Fossalunga A."/>
            <person name="Amselem J."/>
            <person name="Novero M."/>
            <person name="Xianan X."/>
            <person name="Sedzielewska Toro K."/>
            <person name="Morin E."/>
            <person name="Lipzen A."/>
            <person name="Grigoriev I.V."/>
            <person name="Henrissat B."/>
            <person name="Martin F.M."/>
            <person name="Bonfante P."/>
        </authorList>
    </citation>
    <scope>NUCLEOTIDE SEQUENCE [LARGE SCALE GENOMIC DNA]</scope>
    <source>
        <strain evidence="1 2">BEG34</strain>
    </source>
</reference>
<keyword evidence="2" id="KW-1185">Reference proteome</keyword>
<dbReference type="AlphaFoldDB" id="A0A8H4A8D3"/>
<sequence>MKSNNIETSNPDPQAYHFLYLDIEVPWPVSFPDNKEHREVWQNVKFIRDNTVISVKKTKKGFKIIDKYEPIHKSKKAGSKYVRGGPNIILTKKTKPGFWLGIDEKFLVREVSVQSDIERLDSNAVVYGLYQI</sequence>
<name>A0A8H4A8D3_GIGMA</name>
<comment type="caution">
    <text evidence="1">The sequence shown here is derived from an EMBL/GenBank/DDBJ whole genome shotgun (WGS) entry which is preliminary data.</text>
</comment>
<proteinExistence type="predicted"/>
<dbReference type="Proteomes" id="UP000439903">
    <property type="component" value="Unassembled WGS sequence"/>
</dbReference>